<dbReference type="SUPFAM" id="SSF53649">
    <property type="entry name" value="Alkaline phosphatase-like"/>
    <property type="match status" value="1"/>
</dbReference>
<feature type="chain" id="PRO_5003229398" evidence="5">
    <location>
        <begin position="24"/>
        <end position="484"/>
    </location>
</feature>
<keyword evidence="5" id="KW-0732">Signal</keyword>
<dbReference type="PANTHER" id="PTHR42693">
    <property type="entry name" value="ARYLSULFATASE FAMILY MEMBER"/>
    <property type="match status" value="1"/>
</dbReference>
<dbReference type="InterPro" id="IPR017850">
    <property type="entry name" value="Alkaline_phosphatase_core_sf"/>
</dbReference>
<dbReference type="STRING" id="575540.Isop_2942"/>
<feature type="signal peptide" evidence="5">
    <location>
        <begin position="1"/>
        <end position="23"/>
    </location>
</feature>
<dbReference type="Pfam" id="PF00884">
    <property type="entry name" value="Sulfatase"/>
    <property type="match status" value="1"/>
</dbReference>
<evidence type="ECO:0000256" key="2">
    <source>
        <dbReference type="ARBA" id="ARBA00022723"/>
    </source>
</evidence>
<dbReference type="InterPro" id="IPR024607">
    <property type="entry name" value="Sulfatase_CS"/>
</dbReference>
<sequence length="484" mass="53523">MRDFVIGAIGLVLTACWTGSSSAASGTVEHGHGSRRNVVMIVSDDHGLQLGCYGETIIKTPHLDALAAEGTRFANAFCVTASCSPSRSTILTGRFGHATGQYGLAHSYHNFRAMPKQTSLPKLLNEDGVRTAIIGKFHVLPEEMYPFETLPGNARNPVAMADACRKFLAECVESQTPFFLYFCTIDPHRSGDVNESLPERPNRFGNIEGGHKGVVETGYDPDKMVVPPWLPNTPESRAEWAEYAQSVSRVDQGVGRLIEILRQTGAWDNTLVIYLSDNGPAFPGAKTTLYEPGMKLPCIVRDPAAKSTGVVNEGLISWVDLAPTVLEAMGGLTEERAKGFHGRSFLSLVGCDDPQGRDVVYGSHTFHEVTMYFPMRAVREPRFKLIWNLAAPLPFPFASDLYNSATWQAALKAGPDSPYGVRTVAQTMGPRPSFELYDLQTDPLEQRNLADDPAYQQELKRLQDKLRAFQKRTNDPWILKWERE</sequence>
<dbReference type="PROSITE" id="PS00523">
    <property type="entry name" value="SULFATASE_1"/>
    <property type="match status" value="1"/>
</dbReference>
<dbReference type="InParanoid" id="E8R277"/>
<name>E8R277_ISOPI</name>
<dbReference type="PANTHER" id="PTHR42693:SF53">
    <property type="entry name" value="ENDO-4-O-SULFATASE"/>
    <property type="match status" value="1"/>
</dbReference>
<evidence type="ECO:0000313" key="7">
    <source>
        <dbReference type="EMBL" id="ADV63507.1"/>
    </source>
</evidence>
<dbReference type="InterPro" id="IPR050738">
    <property type="entry name" value="Sulfatase"/>
</dbReference>
<dbReference type="Proteomes" id="UP000008631">
    <property type="component" value="Chromosome"/>
</dbReference>
<protein>
    <submittedName>
        <fullName evidence="7">Sulfatase</fullName>
    </submittedName>
</protein>
<reference key="1">
    <citation type="submission" date="2010-11" db="EMBL/GenBank/DDBJ databases">
        <title>The complete sequence of chromosome of Isophaera pallida ATCC 43644.</title>
        <authorList>
            <consortium name="US DOE Joint Genome Institute (JGI-PGF)"/>
            <person name="Lucas S."/>
            <person name="Copeland A."/>
            <person name="Lapidus A."/>
            <person name="Bruce D."/>
            <person name="Goodwin L."/>
            <person name="Pitluck S."/>
            <person name="Kyrpides N."/>
            <person name="Mavromatis K."/>
            <person name="Pagani I."/>
            <person name="Ivanova N."/>
            <person name="Saunders E."/>
            <person name="Brettin T."/>
            <person name="Detter J.C."/>
            <person name="Han C."/>
            <person name="Tapia R."/>
            <person name="Land M."/>
            <person name="Hauser L."/>
            <person name="Markowitz V."/>
            <person name="Cheng J.-F."/>
            <person name="Hugenholtz P."/>
            <person name="Woyke T."/>
            <person name="Wu D."/>
            <person name="Eisen J.A."/>
        </authorList>
    </citation>
    <scope>NUCLEOTIDE SEQUENCE</scope>
    <source>
        <strain>ATCC 43644</strain>
    </source>
</reference>
<keyword evidence="2" id="KW-0479">Metal-binding</keyword>
<accession>E8R277</accession>
<evidence type="ECO:0000259" key="6">
    <source>
        <dbReference type="Pfam" id="PF00884"/>
    </source>
</evidence>
<dbReference type="GO" id="GO:0046872">
    <property type="term" value="F:metal ion binding"/>
    <property type="evidence" value="ECO:0007669"/>
    <property type="project" value="UniProtKB-KW"/>
</dbReference>
<keyword evidence="3" id="KW-0378">Hydrolase</keyword>
<organism evidence="7 8">
    <name type="scientific">Isosphaera pallida (strain ATCC 43644 / DSM 9630 / IS1B)</name>
    <dbReference type="NCBI Taxonomy" id="575540"/>
    <lineage>
        <taxon>Bacteria</taxon>
        <taxon>Pseudomonadati</taxon>
        <taxon>Planctomycetota</taxon>
        <taxon>Planctomycetia</taxon>
        <taxon>Isosphaerales</taxon>
        <taxon>Isosphaeraceae</taxon>
        <taxon>Isosphaera</taxon>
    </lineage>
</organism>
<dbReference type="EMBL" id="CP002353">
    <property type="protein sequence ID" value="ADV63507.1"/>
    <property type="molecule type" value="Genomic_DNA"/>
</dbReference>
<feature type="domain" description="Sulfatase N-terminal" evidence="6">
    <location>
        <begin position="36"/>
        <end position="330"/>
    </location>
</feature>
<evidence type="ECO:0000256" key="4">
    <source>
        <dbReference type="ARBA" id="ARBA00022837"/>
    </source>
</evidence>
<dbReference type="OrthoDB" id="9762324at2"/>
<proteinExistence type="inferred from homology"/>
<comment type="similarity">
    <text evidence="1">Belongs to the sulfatase family.</text>
</comment>
<dbReference type="PROSITE" id="PS51257">
    <property type="entry name" value="PROKAR_LIPOPROTEIN"/>
    <property type="match status" value="1"/>
</dbReference>
<gene>
    <name evidence="7" type="ordered locus">Isop_2942</name>
</gene>
<keyword evidence="8" id="KW-1185">Reference proteome</keyword>
<evidence type="ECO:0000313" key="8">
    <source>
        <dbReference type="Proteomes" id="UP000008631"/>
    </source>
</evidence>
<reference evidence="7 8" key="2">
    <citation type="journal article" date="2011" name="Stand. Genomic Sci.">
        <title>Complete genome sequence of Isosphaera pallida type strain (IS1B).</title>
        <authorList>
            <consortium name="US DOE Joint Genome Institute (JGI-PGF)"/>
            <person name="Goker M."/>
            <person name="Cleland D."/>
            <person name="Saunders E."/>
            <person name="Lapidus A."/>
            <person name="Nolan M."/>
            <person name="Lucas S."/>
            <person name="Hammon N."/>
            <person name="Deshpande S."/>
            <person name="Cheng J.F."/>
            <person name="Tapia R."/>
            <person name="Han C."/>
            <person name="Goodwin L."/>
            <person name="Pitluck S."/>
            <person name="Liolios K."/>
            <person name="Pagani I."/>
            <person name="Ivanova N."/>
            <person name="Mavromatis K."/>
            <person name="Pati A."/>
            <person name="Chen A."/>
            <person name="Palaniappan K."/>
            <person name="Land M."/>
            <person name="Hauser L."/>
            <person name="Chang Y.J."/>
            <person name="Jeffries C.D."/>
            <person name="Detter J.C."/>
            <person name="Beck B."/>
            <person name="Woyke T."/>
            <person name="Bristow J."/>
            <person name="Eisen J.A."/>
            <person name="Markowitz V."/>
            <person name="Hugenholtz P."/>
            <person name="Kyrpides N.C."/>
            <person name="Klenk H.P."/>
        </authorList>
    </citation>
    <scope>NUCLEOTIDE SEQUENCE [LARGE SCALE GENOMIC DNA]</scope>
    <source>
        <strain evidence="8">ATCC 43644 / DSM 9630 / IS1B</strain>
    </source>
</reference>
<dbReference type="eggNOG" id="COG3119">
    <property type="taxonomic scope" value="Bacteria"/>
</dbReference>
<evidence type="ECO:0000256" key="5">
    <source>
        <dbReference type="SAM" id="SignalP"/>
    </source>
</evidence>
<dbReference type="RefSeq" id="WP_013565795.1">
    <property type="nucleotide sequence ID" value="NC_014962.1"/>
</dbReference>
<dbReference type="AlphaFoldDB" id="E8R277"/>
<dbReference type="InterPro" id="IPR000917">
    <property type="entry name" value="Sulfatase_N"/>
</dbReference>
<dbReference type="Gene3D" id="3.40.720.10">
    <property type="entry name" value="Alkaline Phosphatase, subunit A"/>
    <property type="match status" value="1"/>
</dbReference>
<keyword evidence="4" id="KW-0106">Calcium</keyword>
<dbReference type="KEGG" id="ipa:Isop_2942"/>
<evidence type="ECO:0000256" key="1">
    <source>
        <dbReference type="ARBA" id="ARBA00008779"/>
    </source>
</evidence>
<dbReference type="GO" id="GO:0004065">
    <property type="term" value="F:arylsulfatase activity"/>
    <property type="evidence" value="ECO:0007669"/>
    <property type="project" value="TreeGrafter"/>
</dbReference>
<dbReference type="PROSITE" id="PS00149">
    <property type="entry name" value="SULFATASE_2"/>
    <property type="match status" value="1"/>
</dbReference>
<dbReference type="CDD" id="cd16027">
    <property type="entry name" value="SGSH"/>
    <property type="match status" value="1"/>
</dbReference>
<dbReference type="HOGENOM" id="CLU_006332_7_1_0"/>
<evidence type="ECO:0000256" key="3">
    <source>
        <dbReference type="ARBA" id="ARBA00022801"/>
    </source>
</evidence>